<dbReference type="Proteomes" id="UP000316416">
    <property type="component" value="Chromosome"/>
</dbReference>
<dbReference type="CDD" id="cd00761">
    <property type="entry name" value="Glyco_tranf_GTA_type"/>
    <property type="match status" value="1"/>
</dbReference>
<dbReference type="Pfam" id="PF00535">
    <property type="entry name" value="Glycos_transf_2"/>
    <property type="match status" value="1"/>
</dbReference>
<evidence type="ECO:0000313" key="4">
    <source>
        <dbReference type="Proteomes" id="UP000316416"/>
    </source>
</evidence>
<dbReference type="PANTHER" id="PTHR43685:SF2">
    <property type="entry name" value="GLYCOSYLTRANSFERASE 2-LIKE DOMAIN-CONTAINING PROTEIN"/>
    <property type="match status" value="1"/>
</dbReference>
<keyword evidence="4" id="KW-1185">Reference proteome</keyword>
<dbReference type="RefSeq" id="WP_195873081.1">
    <property type="nucleotide sequence ID" value="NZ_CP045503.2"/>
</dbReference>
<evidence type="ECO:0000313" key="3">
    <source>
        <dbReference type="EMBL" id="QPG58664.1"/>
    </source>
</evidence>
<dbReference type="InterPro" id="IPR050834">
    <property type="entry name" value="Glycosyltransf_2"/>
</dbReference>
<name>A0ABX6VAU5_9GAMM</name>
<protein>
    <submittedName>
        <fullName evidence="3">Glycosyltransferase</fullName>
    </submittedName>
</protein>
<keyword evidence="1" id="KW-0812">Transmembrane</keyword>
<dbReference type="PANTHER" id="PTHR43685">
    <property type="entry name" value="GLYCOSYLTRANSFERASE"/>
    <property type="match status" value="1"/>
</dbReference>
<dbReference type="InterPro" id="IPR029044">
    <property type="entry name" value="Nucleotide-diphossugar_trans"/>
</dbReference>
<gene>
    <name evidence="3" type="ORF">FM038_015505</name>
</gene>
<feature type="transmembrane region" description="Helical" evidence="1">
    <location>
        <begin position="282"/>
        <end position="302"/>
    </location>
</feature>
<feature type="domain" description="Glycosyltransferase 2-like" evidence="2">
    <location>
        <begin position="5"/>
        <end position="127"/>
    </location>
</feature>
<dbReference type="EMBL" id="CP045503">
    <property type="protein sequence ID" value="QPG58664.1"/>
    <property type="molecule type" value="Genomic_DNA"/>
</dbReference>
<dbReference type="SUPFAM" id="SSF53448">
    <property type="entry name" value="Nucleotide-diphospho-sugar transferases"/>
    <property type="match status" value="1"/>
</dbReference>
<proteinExistence type="predicted"/>
<evidence type="ECO:0000259" key="2">
    <source>
        <dbReference type="Pfam" id="PF00535"/>
    </source>
</evidence>
<sequence>MYSISVVIPLYNKAQYIERAIDSIAKQTIAVDEIIIVDDGSTDGSAEIVASRFPKVTLIRQVNQGVSVARNTGIEHANTEFIAFLDADDYWDASFIANIFELMNIDKTAGLYCTHYSFVENKRVIAAKLKGMPGKPGYITDYFSSCFNADLPITASSVCIRRAILLDIAGFPVGMKMGEDQVVWSKVACRSRIMFHPQSCVFYDLTVSGSACDLNQVIVPAPQLAIFDTMLADGEVPIELQKGLKDLMHLTVMSCVKNNLVLGDKKAAMRLLLSSSFLKVDFYRFVGMLALLVPKSIFYKLYTFAKNRR</sequence>
<accession>A0ABX6VAU5</accession>
<dbReference type="Gene3D" id="3.90.550.10">
    <property type="entry name" value="Spore Coat Polysaccharide Biosynthesis Protein SpsA, Chain A"/>
    <property type="match status" value="1"/>
</dbReference>
<keyword evidence="1" id="KW-1133">Transmembrane helix</keyword>
<reference evidence="3" key="1">
    <citation type="submission" date="2021-07" db="EMBL/GenBank/DDBJ databases">
        <title>Shewanella sp. YLB-07 whole genome sequence.</title>
        <authorList>
            <person name="Yu L."/>
        </authorList>
    </citation>
    <scope>NUCLEOTIDE SEQUENCE</scope>
    <source>
        <strain evidence="3">YLB-08</strain>
    </source>
</reference>
<evidence type="ECO:0000256" key="1">
    <source>
        <dbReference type="SAM" id="Phobius"/>
    </source>
</evidence>
<organism evidence="3 4">
    <name type="scientific">Shewanella eurypsychrophilus</name>
    <dbReference type="NCBI Taxonomy" id="2593656"/>
    <lineage>
        <taxon>Bacteria</taxon>
        <taxon>Pseudomonadati</taxon>
        <taxon>Pseudomonadota</taxon>
        <taxon>Gammaproteobacteria</taxon>
        <taxon>Alteromonadales</taxon>
        <taxon>Shewanellaceae</taxon>
        <taxon>Shewanella</taxon>
    </lineage>
</organism>
<keyword evidence="1" id="KW-0472">Membrane</keyword>
<dbReference type="InterPro" id="IPR001173">
    <property type="entry name" value="Glyco_trans_2-like"/>
</dbReference>